<dbReference type="EMBL" id="ML178870">
    <property type="protein sequence ID" value="TFK95964.1"/>
    <property type="molecule type" value="Genomic_DNA"/>
</dbReference>
<evidence type="ECO:0000256" key="2">
    <source>
        <dbReference type="SAM" id="Phobius"/>
    </source>
</evidence>
<feature type="compositionally biased region" description="Gly residues" evidence="1">
    <location>
        <begin position="105"/>
        <end position="120"/>
    </location>
</feature>
<accession>A0A5C3Q1I7</accession>
<keyword evidence="4" id="KW-1185">Reference proteome</keyword>
<evidence type="ECO:0000256" key="1">
    <source>
        <dbReference type="SAM" id="MobiDB-lite"/>
    </source>
</evidence>
<name>A0A5C3Q1I7_9AGAR</name>
<evidence type="ECO:0000313" key="4">
    <source>
        <dbReference type="Proteomes" id="UP000305067"/>
    </source>
</evidence>
<protein>
    <submittedName>
        <fullName evidence="3">Uncharacterized protein</fullName>
    </submittedName>
</protein>
<dbReference type="Proteomes" id="UP000305067">
    <property type="component" value="Unassembled WGS sequence"/>
</dbReference>
<dbReference type="AlphaFoldDB" id="A0A5C3Q1I7"/>
<keyword evidence="2" id="KW-0812">Transmembrane</keyword>
<sequence>MGFQDMNSGGRVGVCIAFVVVIAAALLIGWRLRIRRSIARRVKKNPTILPQPLPPARQPPPGLVQHDVELGVVRPMPEDPPPRFEADKPPPPFEYGVGKERGEDGTMGGSGMGGESGTGAGADRVGVPPPAYAPGRG</sequence>
<organism evidence="3 4">
    <name type="scientific">Pterulicium gracile</name>
    <dbReference type="NCBI Taxonomy" id="1884261"/>
    <lineage>
        <taxon>Eukaryota</taxon>
        <taxon>Fungi</taxon>
        <taxon>Dikarya</taxon>
        <taxon>Basidiomycota</taxon>
        <taxon>Agaricomycotina</taxon>
        <taxon>Agaricomycetes</taxon>
        <taxon>Agaricomycetidae</taxon>
        <taxon>Agaricales</taxon>
        <taxon>Pleurotineae</taxon>
        <taxon>Pterulaceae</taxon>
        <taxon>Pterulicium</taxon>
    </lineage>
</organism>
<proteinExistence type="predicted"/>
<keyword evidence="2" id="KW-1133">Transmembrane helix</keyword>
<reference evidence="3 4" key="1">
    <citation type="journal article" date="2019" name="Nat. Ecol. Evol.">
        <title>Megaphylogeny resolves global patterns of mushroom evolution.</title>
        <authorList>
            <person name="Varga T."/>
            <person name="Krizsan K."/>
            <person name="Foldi C."/>
            <person name="Dima B."/>
            <person name="Sanchez-Garcia M."/>
            <person name="Sanchez-Ramirez S."/>
            <person name="Szollosi G.J."/>
            <person name="Szarkandi J.G."/>
            <person name="Papp V."/>
            <person name="Albert L."/>
            <person name="Andreopoulos W."/>
            <person name="Angelini C."/>
            <person name="Antonin V."/>
            <person name="Barry K.W."/>
            <person name="Bougher N.L."/>
            <person name="Buchanan P."/>
            <person name="Buyck B."/>
            <person name="Bense V."/>
            <person name="Catcheside P."/>
            <person name="Chovatia M."/>
            <person name="Cooper J."/>
            <person name="Damon W."/>
            <person name="Desjardin D."/>
            <person name="Finy P."/>
            <person name="Geml J."/>
            <person name="Haridas S."/>
            <person name="Hughes K."/>
            <person name="Justo A."/>
            <person name="Karasinski D."/>
            <person name="Kautmanova I."/>
            <person name="Kiss B."/>
            <person name="Kocsube S."/>
            <person name="Kotiranta H."/>
            <person name="LaButti K.M."/>
            <person name="Lechner B.E."/>
            <person name="Liimatainen K."/>
            <person name="Lipzen A."/>
            <person name="Lukacs Z."/>
            <person name="Mihaltcheva S."/>
            <person name="Morgado L.N."/>
            <person name="Niskanen T."/>
            <person name="Noordeloos M.E."/>
            <person name="Ohm R.A."/>
            <person name="Ortiz-Santana B."/>
            <person name="Ovrebo C."/>
            <person name="Racz N."/>
            <person name="Riley R."/>
            <person name="Savchenko A."/>
            <person name="Shiryaev A."/>
            <person name="Soop K."/>
            <person name="Spirin V."/>
            <person name="Szebenyi C."/>
            <person name="Tomsovsky M."/>
            <person name="Tulloss R.E."/>
            <person name="Uehling J."/>
            <person name="Grigoriev I.V."/>
            <person name="Vagvolgyi C."/>
            <person name="Papp T."/>
            <person name="Martin F.M."/>
            <person name="Miettinen O."/>
            <person name="Hibbett D.S."/>
            <person name="Nagy L.G."/>
        </authorList>
    </citation>
    <scope>NUCLEOTIDE SEQUENCE [LARGE SCALE GENOMIC DNA]</scope>
    <source>
        <strain evidence="3 4">CBS 309.79</strain>
    </source>
</reference>
<feature type="compositionally biased region" description="Basic and acidic residues" evidence="1">
    <location>
        <begin position="76"/>
        <end position="88"/>
    </location>
</feature>
<feature type="compositionally biased region" description="Pro residues" evidence="1">
    <location>
        <begin position="127"/>
        <end position="137"/>
    </location>
</feature>
<gene>
    <name evidence="3" type="ORF">BDV98DRAFT_344867</name>
</gene>
<feature type="region of interest" description="Disordered" evidence="1">
    <location>
        <begin position="73"/>
        <end position="137"/>
    </location>
</feature>
<keyword evidence="2" id="KW-0472">Membrane</keyword>
<feature type="transmembrane region" description="Helical" evidence="2">
    <location>
        <begin position="12"/>
        <end position="34"/>
    </location>
</feature>
<evidence type="ECO:0000313" key="3">
    <source>
        <dbReference type="EMBL" id="TFK95964.1"/>
    </source>
</evidence>